<dbReference type="Proteomes" id="UP000235584">
    <property type="component" value="Chromosome"/>
</dbReference>
<evidence type="ECO:0000256" key="4">
    <source>
        <dbReference type="ARBA" id="ARBA00023239"/>
    </source>
</evidence>
<name>A0A2K9NRH7_BACTC</name>
<dbReference type="InterPro" id="IPR036874">
    <property type="entry name" value="Carbonic_anhydrase_sf"/>
</dbReference>
<dbReference type="GO" id="GO:0008270">
    <property type="term" value="F:zinc ion binding"/>
    <property type="evidence" value="ECO:0007669"/>
    <property type="project" value="UniProtKB-UniRule"/>
</dbReference>
<evidence type="ECO:0000313" key="9">
    <source>
        <dbReference type="Proteomes" id="UP000235584"/>
    </source>
</evidence>
<dbReference type="SMART" id="SM00947">
    <property type="entry name" value="Pro_CA"/>
    <property type="match status" value="1"/>
</dbReference>
<evidence type="ECO:0000256" key="6">
    <source>
        <dbReference type="PIRSR" id="PIRSR601765-1"/>
    </source>
</evidence>
<dbReference type="GO" id="GO:0015976">
    <property type="term" value="P:carbon utilization"/>
    <property type="evidence" value="ECO:0007669"/>
    <property type="project" value="InterPro"/>
</dbReference>
<dbReference type="PROSITE" id="PS00704">
    <property type="entry name" value="PROK_CO2_ANHYDRASE_1"/>
    <property type="match status" value="1"/>
</dbReference>
<gene>
    <name evidence="8" type="ORF">C0V70_08290</name>
</gene>
<dbReference type="SUPFAM" id="SSF53056">
    <property type="entry name" value="beta-carbonic anhydrase, cab"/>
    <property type="match status" value="1"/>
</dbReference>
<feature type="binding site" evidence="6">
    <location>
        <position position="87"/>
    </location>
    <ligand>
        <name>Zn(2+)</name>
        <dbReference type="ChEBI" id="CHEBI:29105"/>
    </ligand>
</feature>
<organism evidence="8 9">
    <name type="scientific">Bacteriovorax stolpii</name>
    <name type="common">Bdellovibrio stolpii</name>
    <dbReference type="NCBI Taxonomy" id="960"/>
    <lineage>
        <taxon>Bacteria</taxon>
        <taxon>Pseudomonadati</taxon>
        <taxon>Bdellovibrionota</taxon>
        <taxon>Bacteriovoracia</taxon>
        <taxon>Bacteriovoracales</taxon>
        <taxon>Bacteriovoracaceae</taxon>
        <taxon>Bacteriovorax</taxon>
    </lineage>
</organism>
<protein>
    <recommendedName>
        <fullName evidence="2 7">Carbonic anhydrase</fullName>
        <ecNumber evidence="2 7">4.2.1.1</ecNumber>
    </recommendedName>
    <alternativeName>
        <fullName evidence="7">Carbonate dehydratase</fullName>
    </alternativeName>
</protein>
<dbReference type="KEGG" id="bsto:C0V70_08290"/>
<keyword evidence="3 6" id="KW-0862">Zinc</keyword>
<dbReference type="PROSITE" id="PS00705">
    <property type="entry name" value="PROK_CO2_ANHYDRASE_2"/>
    <property type="match status" value="1"/>
</dbReference>
<feature type="binding site" evidence="6">
    <location>
        <position position="85"/>
    </location>
    <ligand>
        <name>Zn(2+)</name>
        <dbReference type="ChEBI" id="CHEBI:29105"/>
    </ligand>
</feature>
<evidence type="ECO:0000313" key="8">
    <source>
        <dbReference type="EMBL" id="AUN98108.1"/>
    </source>
</evidence>
<comment type="similarity">
    <text evidence="1 7">Belongs to the beta-class carbonic anhydrase family.</text>
</comment>
<sequence>MKFLAVVLFVITFSNVEASEHVAASAHKETHKREIGPVTADTALRYLVNGNKRFVGKQFRNDGVSTKDIQKLASGQKPHAIVLSCSDSRVPPEVLFDQKLGEIFVIRTAGQAIDSSVLASIEYAVSHLGTNLIVVMGHESCGAVKAALSTLNGGDAGSPSLNKLVGDIHPRLKRFSRLPASANVVDESWSNVEGVAADLTTRSEIIQSAVESGELHIEKALYHLGSGVVDWK</sequence>
<keyword evidence="4 7" id="KW-0456">Lyase</keyword>
<dbReference type="Gene3D" id="3.40.1050.10">
    <property type="entry name" value="Carbonic anhydrase"/>
    <property type="match status" value="1"/>
</dbReference>
<dbReference type="RefSeq" id="WP_102243399.1">
    <property type="nucleotide sequence ID" value="NZ_CP025704.1"/>
</dbReference>
<dbReference type="Pfam" id="PF00484">
    <property type="entry name" value="Pro_CA"/>
    <property type="match status" value="1"/>
</dbReference>
<evidence type="ECO:0000256" key="7">
    <source>
        <dbReference type="RuleBase" id="RU003956"/>
    </source>
</evidence>
<proteinExistence type="inferred from homology"/>
<dbReference type="PANTHER" id="PTHR11002">
    <property type="entry name" value="CARBONIC ANHYDRASE"/>
    <property type="match status" value="1"/>
</dbReference>
<dbReference type="PANTHER" id="PTHR11002:SF79">
    <property type="entry name" value="CARBONIC ANHYDRASE 2"/>
    <property type="match status" value="1"/>
</dbReference>
<evidence type="ECO:0000256" key="2">
    <source>
        <dbReference type="ARBA" id="ARBA00012925"/>
    </source>
</evidence>
<feature type="binding site" evidence="6">
    <location>
        <position position="138"/>
    </location>
    <ligand>
        <name>Zn(2+)</name>
        <dbReference type="ChEBI" id="CHEBI:29105"/>
    </ligand>
</feature>
<evidence type="ECO:0000256" key="5">
    <source>
        <dbReference type="ARBA" id="ARBA00048348"/>
    </source>
</evidence>
<keyword evidence="9" id="KW-1185">Reference proteome</keyword>
<reference evidence="8 9" key="1">
    <citation type="submission" date="2018-01" db="EMBL/GenBank/DDBJ databases">
        <title>Complete genome sequence of Bacteriovorax stolpii DSM12778.</title>
        <authorList>
            <person name="Tang B."/>
            <person name="Chang J."/>
        </authorList>
    </citation>
    <scope>NUCLEOTIDE SEQUENCE [LARGE SCALE GENOMIC DNA]</scope>
    <source>
        <strain evidence="8 9">DSM 12778</strain>
    </source>
</reference>
<dbReference type="InterPro" id="IPR001765">
    <property type="entry name" value="Carbonic_anhydrase"/>
</dbReference>
<dbReference type="OrthoDB" id="9797527at2"/>
<feature type="binding site" evidence="6">
    <location>
        <position position="141"/>
    </location>
    <ligand>
        <name>Zn(2+)</name>
        <dbReference type="ChEBI" id="CHEBI:29105"/>
    </ligand>
</feature>
<dbReference type="EC" id="4.2.1.1" evidence="2 7"/>
<dbReference type="EMBL" id="CP025704">
    <property type="protein sequence ID" value="AUN98108.1"/>
    <property type="molecule type" value="Genomic_DNA"/>
</dbReference>
<dbReference type="InterPro" id="IPR015892">
    <property type="entry name" value="Carbonic_anhydrase_CS"/>
</dbReference>
<comment type="catalytic activity">
    <reaction evidence="5 7">
        <text>hydrogencarbonate + H(+) = CO2 + H2O</text>
        <dbReference type="Rhea" id="RHEA:10748"/>
        <dbReference type="ChEBI" id="CHEBI:15377"/>
        <dbReference type="ChEBI" id="CHEBI:15378"/>
        <dbReference type="ChEBI" id="CHEBI:16526"/>
        <dbReference type="ChEBI" id="CHEBI:17544"/>
        <dbReference type="EC" id="4.2.1.1"/>
    </reaction>
</comment>
<dbReference type="AlphaFoldDB" id="A0A2K9NRH7"/>
<comment type="cofactor">
    <cofactor evidence="6">
        <name>Zn(2+)</name>
        <dbReference type="ChEBI" id="CHEBI:29105"/>
    </cofactor>
    <text evidence="6">Binds 1 zinc ion per subunit.</text>
</comment>
<accession>A0A2K9NRH7</accession>
<evidence type="ECO:0000256" key="1">
    <source>
        <dbReference type="ARBA" id="ARBA00006217"/>
    </source>
</evidence>
<comment type="function">
    <text evidence="7">Reversible hydration of carbon dioxide.</text>
</comment>
<keyword evidence="6" id="KW-0479">Metal-binding</keyword>
<dbReference type="GO" id="GO:0004089">
    <property type="term" value="F:carbonate dehydratase activity"/>
    <property type="evidence" value="ECO:0007669"/>
    <property type="project" value="UniProtKB-UniRule"/>
</dbReference>
<evidence type="ECO:0000256" key="3">
    <source>
        <dbReference type="ARBA" id="ARBA00022833"/>
    </source>
</evidence>